<dbReference type="PROSITE" id="PS50071">
    <property type="entry name" value="HOMEOBOX_2"/>
    <property type="match status" value="1"/>
</dbReference>
<dbReference type="GO" id="GO:0005829">
    <property type="term" value="C:cytosol"/>
    <property type="evidence" value="ECO:0007669"/>
    <property type="project" value="EnsemblFungi"/>
</dbReference>
<sequence>MNNSYQYYMTDQKANTQQFQSNAPPMQNLTKNNDMDPSKQKRTRARGEALDVLKAEFLKNTNPSSKRRKVLSEVTGLSEKKIRIWFQNRRAKMRKTDKSNLNTGHDSASGDQNSIIGNKKNSTSPIFLAFDTIPLTSNNNYYFIDVCSITVGSWNRMKSGSLKSKNPNELILSSVSNLTNLSPISINNLMLDKTDLIALISKKNYEINYFFSAIANNTKILFRIFYPINTITNCSLVLETDDIISNQKSTKTNKDDLKLGELKISLSRSPNFAVFFLEQSNSDNLNANQWSICEDFSEGRQVSDAFIGGSNIPHVLKGLQDSLRFINSLILDYNCTNVNVNQQPTLNSFPNQQQHLLYPQPQQQQQQKQYIQQPLVSRSPMQLNGYNQPQLQQQYQPSYLNPRNQNFFFDNNDTSSMLTNNVQELNNYQTMMDPNIGISDLSENQLNMNLQQTQPVQTQTQQQQQQQQQYDFANPIPIVATAATNTTTATTAAVNNTNNNTKNNNNTSNNNMLMNTPEYFRTTSDMHMNINYNNNSNSHDNNVINRWL</sequence>
<evidence type="ECO:0000256" key="6">
    <source>
        <dbReference type="RuleBase" id="RU000682"/>
    </source>
</evidence>
<feature type="compositionally biased region" description="Polar residues" evidence="7">
    <location>
        <begin position="15"/>
        <end position="32"/>
    </location>
</feature>
<dbReference type="PANTHER" id="PTHR24324:SF5">
    <property type="entry name" value="HEMATOPOIETICALLY-EXPRESSED HOMEOBOX PROTEIN HHEX"/>
    <property type="match status" value="1"/>
</dbReference>
<evidence type="ECO:0000256" key="1">
    <source>
        <dbReference type="ARBA" id="ARBA00004123"/>
    </source>
</evidence>
<dbReference type="GO" id="GO:0120213">
    <property type="term" value="P:regulation of histidine biosynthetic process"/>
    <property type="evidence" value="ECO:0007669"/>
    <property type="project" value="EnsemblFungi"/>
</dbReference>
<dbReference type="GO" id="GO:0001228">
    <property type="term" value="F:DNA-binding transcription activator activity, RNA polymerase II-specific"/>
    <property type="evidence" value="ECO:0007669"/>
    <property type="project" value="EnsemblFungi"/>
</dbReference>
<feature type="domain" description="Homeobox" evidence="8">
    <location>
        <begin position="36"/>
        <end position="96"/>
    </location>
</feature>
<feature type="region of interest" description="Disordered" evidence="7">
    <location>
        <begin position="95"/>
        <end position="116"/>
    </location>
</feature>
<dbReference type="GO" id="GO:0006141">
    <property type="term" value="P:regulation of purine nucleobase metabolic process"/>
    <property type="evidence" value="ECO:0007669"/>
    <property type="project" value="EnsemblFungi"/>
</dbReference>
<feature type="region of interest" description="Disordered" evidence="7">
    <location>
        <begin position="15"/>
        <end position="42"/>
    </location>
</feature>
<dbReference type="GO" id="GO:0030154">
    <property type="term" value="P:cell differentiation"/>
    <property type="evidence" value="ECO:0007669"/>
    <property type="project" value="TreeGrafter"/>
</dbReference>
<feature type="compositionally biased region" description="Polar residues" evidence="7">
    <location>
        <begin position="99"/>
        <end position="116"/>
    </location>
</feature>
<evidence type="ECO:0000256" key="2">
    <source>
        <dbReference type="ARBA" id="ARBA00023125"/>
    </source>
</evidence>
<dbReference type="CDD" id="cd00086">
    <property type="entry name" value="homeodomain"/>
    <property type="match status" value="1"/>
</dbReference>
<dbReference type="EMBL" id="HE612858">
    <property type="protein sequence ID" value="CCE62514.1"/>
    <property type="molecule type" value="Genomic_DNA"/>
</dbReference>
<dbReference type="RefSeq" id="XP_003684948.1">
    <property type="nucleotide sequence ID" value="XM_003684900.1"/>
</dbReference>
<dbReference type="InterPro" id="IPR001356">
    <property type="entry name" value="HD"/>
</dbReference>
<dbReference type="Proteomes" id="UP000005666">
    <property type="component" value="Chromosome 3"/>
</dbReference>
<evidence type="ECO:0000256" key="7">
    <source>
        <dbReference type="SAM" id="MobiDB-lite"/>
    </source>
</evidence>
<dbReference type="OrthoDB" id="6159439at2759"/>
<organism evidence="9 10">
    <name type="scientific">Tetrapisispora phaffii (strain ATCC 24235 / CBS 4417 / NBRC 1672 / NRRL Y-8282 / UCD 70-5)</name>
    <name type="common">Yeast</name>
    <name type="synonym">Fabospora phaffii</name>
    <dbReference type="NCBI Taxonomy" id="1071381"/>
    <lineage>
        <taxon>Eukaryota</taxon>
        <taxon>Fungi</taxon>
        <taxon>Dikarya</taxon>
        <taxon>Ascomycota</taxon>
        <taxon>Saccharomycotina</taxon>
        <taxon>Saccharomycetes</taxon>
        <taxon>Saccharomycetales</taxon>
        <taxon>Saccharomycetaceae</taxon>
        <taxon>Tetrapisispora</taxon>
    </lineage>
</organism>
<dbReference type="InterPro" id="IPR051000">
    <property type="entry name" value="Homeobox_DNA-bind_prot"/>
</dbReference>
<evidence type="ECO:0000259" key="8">
    <source>
        <dbReference type="PROSITE" id="PS50071"/>
    </source>
</evidence>
<dbReference type="SUPFAM" id="SSF46689">
    <property type="entry name" value="Homeodomain-like"/>
    <property type="match status" value="1"/>
</dbReference>
<evidence type="ECO:0000256" key="4">
    <source>
        <dbReference type="ARBA" id="ARBA00023242"/>
    </source>
</evidence>
<dbReference type="GO" id="GO:0045937">
    <property type="term" value="P:positive regulation of phosphate metabolic process"/>
    <property type="evidence" value="ECO:0007669"/>
    <property type="project" value="EnsemblFungi"/>
</dbReference>
<evidence type="ECO:0000256" key="3">
    <source>
        <dbReference type="ARBA" id="ARBA00023155"/>
    </source>
</evidence>
<protein>
    <recommendedName>
        <fullName evidence="8">Homeobox domain-containing protein</fullName>
    </recommendedName>
</protein>
<evidence type="ECO:0000313" key="10">
    <source>
        <dbReference type="Proteomes" id="UP000005666"/>
    </source>
</evidence>
<accession>G8BQK2</accession>
<comment type="subcellular location">
    <subcellularLocation>
        <location evidence="1 5 6">Nucleus</location>
    </subcellularLocation>
</comment>
<dbReference type="KEGG" id="tpf:TPHA_0C03620"/>
<keyword evidence="10" id="KW-1185">Reference proteome</keyword>
<dbReference type="eggNOG" id="KOG0486">
    <property type="taxonomic scope" value="Eukaryota"/>
</dbReference>
<dbReference type="InterPro" id="IPR017970">
    <property type="entry name" value="Homeobox_CS"/>
</dbReference>
<keyword evidence="3 5" id="KW-0371">Homeobox</keyword>
<dbReference type="PANTHER" id="PTHR24324">
    <property type="entry name" value="HOMEOBOX PROTEIN HHEX"/>
    <property type="match status" value="1"/>
</dbReference>
<dbReference type="STRING" id="1071381.G8BQK2"/>
<dbReference type="GO" id="GO:0005634">
    <property type="term" value="C:nucleus"/>
    <property type="evidence" value="ECO:0007669"/>
    <property type="project" value="UniProtKB-SubCell"/>
</dbReference>
<feature type="compositionally biased region" description="Basic and acidic residues" evidence="7">
    <location>
        <begin position="33"/>
        <end position="42"/>
    </location>
</feature>
<evidence type="ECO:0000313" key="9">
    <source>
        <dbReference type="EMBL" id="CCE62514.1"/>
    </source>
</evidence>
<name>G8BQK2_TETPH</name>
<dbReference type="GeneID" id="11533659"/>
<dbReference type="Gene3D" id="1.10.10.60">
    <property type="entry name" value="Homeodomain-like"/>
    <property type="match status" value="1"/>
</dbReference>
<feature type="DNA-binding region" description="Homeobox" evidence="5">
    <location>
        <begin position="38"/>
        <end position="97"/>
    </location>
</feature>
<dbReference type="GO" id="GO:0006338">
    <property type="term" value="P:chromatin remodeling"/>
    <property type="evidence" value="ECO:0007669"/>
    <property type="project" value="EnsemblFungi"/>
</dbReference>
<dbReference type="PROSITE" id="PS00027">
    <property type="entry name" value="HOMEOBOX_1"/>
    <property type="match status" value="1"/>
</dbReference>
<dbReference type="Pfam" id="PF00046">
    <property type="entry name" value="Homeodomain"/>
    <property type="match status" value="1"/>
</dbReference>
<keyword evidence="4 5" id="KW-0539">Nucleus</keyword>
<keyword evidence="2 5" id="KW-0238">DNA-binding</keyword>
<dbReference type="HOGENOM" id="CLU_497130_0_0_1"/>
<reference evidence="9 10" key="1">
    <citation type="journal article" date="2011" name="Proc. Natl. Acad. Sci. U.S.A.">
        <title>Evolutionary erosion of yeast sex chromosomes by mating-type switching accidents.</title>
        <authorList>
            <person name="Gordon J.L."/>
            <person name="Armisen D."/>
            <person name="Proux-Wera E."/>
            <person name="Oheigeartaigh S.S."/>
            <person name="Byrne K.P."/>
            <person name="Wolfe K.H."/>
        </authorList>
    </citation>
    <scope>NUCLEOTIDE SEQUENCE [LARGE SCALE GENOMIC DNA]</scope>
    <source>
        <strain evidence="10">ATCC 24235 / CBS 4417 / NBRC 1672 / NRRL Y-8282 / UCD 70-5</strain>
    </source>
</reference>
<dbReference type="SMART" id="SM00389">
    <property type="entry name" value="HOX"/>
    <property type="match status" value="1"/>
</dbReference>
<dbReference type="GO" id="GO:0000978">
    <property type="term" value="F:RNA polymerase II cis-regulatory region sequence-specific DNA binding"/>
    <property type="evidence" value="ECO:0007669"/>
    <property type="project" value="EnsemblFungi"/>
</dbReference>
<evidence type="ECO:0000256" key="5">
    <source>
        <dbReference type="PROSITE-ProRule" id="PRU00108"/>
    </source>
</evidence>
<dbReference type="InterPro" id="IPR009057">
    <property type="entry name" value="Homeodomain-like_sf"/>
</dbReference>
<proteinExistence type="predicted"/>
<dbReference type="AlphaFoldDB" id="G8BQK2"/>
<gene>
    <name evidence="9" type="primary">TPHA0C03620</name>
    <name evidence="9" type="ordered locus">TPHA_0C03620</name>
</gene>